<dbReference type="InterPro" id="IPR025419">
    <property type="entry name" value="DUF4142"/>
</dbReference>
<dbReference type="PANTHER" id="PTHR38593:SF1">
    <property type="entry name" value="BLR2558 PROTEIN"/>
    <property type="match status" value="1"/>
</dbReference>
<feature type="transmembrane region" description="Helical" evidence="2">
    <location>
        <begin position="12"/>
        <end position="35"/>
    </location>
</feature>
<keyword evidence="2" id="KW-0472">Membrane</keyword>
<accession>A0ABX8FN00</accession>
<feature type="compositionally biased region" description="Low complexity" evidence="1">
    <location>
        <begin position="211"/>
        <end position="227"/>
    </location>
</feature>
<dbReference type="EMBL" id="CP075896">
    <property type="protein sequence ID" value="QWB22422.1"/>
    <property type="molecule type" value="Genomic_DNA"/>
</dbReference>
<evidence type="ECO:0000256" key="2">
    <source>
        <dbReference type="SAM" id="Phobius"/>
    </source>
</evidence>
<name>A0ABX8FN00_9ACTN</name>
<evidence type="ECO:0000256" key="1">
    <source>
        <dbReference type="SAM" id="MobiDB-lite"/>
    </source>
</evidence>
<keyword evidence="2" id="KW-1133">Transmembrane helix</keyword>
<dbReference type="RefSeq" id="WP_215117915.1">
    <property type="nucleotide sequence ID" value="NZ_CP075896.1"/>
</dbReference>
<proteinExistence type="predicted"/>
<organism evidence="4 5">
    <name type="scientific">Streptomyces koelreuteriae</name>
    <dbReference type="NCBI Taxonomy" id="2838015"/>
    <lineage>
        <taxon>Bacteria</taxon>
        <taxon>Bacillati</taxon>
        <taxon>Actinomycetota</taxon>
        <taxon>Actinomycetes</taxon>
        <taxon>Kitasatosporales</taxon>
        <taxon>Streptomycetaceae</taxon>
        <taxon>Streptomyces</taxon>
    </lineage>
</organism>
<dbReference type="Proteomes" id="UP000679629">
    <property type="component" value="Chromosome"/>
</dbReference>
<feature type="compositionally biased region" description="Pro residues" evidence="1">
    <location>
        <begin position="228"/>
        <end position="240"/>
    </location>
</feature>
<evidence type="ECO:0000259" key="3">
    <source>
        <dbReference type="Pfam" id="PF13628"/>
    </source>
</evidence>
<keyword evidence="5" id="KW-1185">Reference proteome</keyword>
<evidence type="ECO:0000313" key="5">
    <source>
        <dbReference type="Proteomes" id="UP000679629"/>
    </source>
</evidence>
<reference evidence="5" key="1">
    <citation type="submission" date="2021-05" db="EMBL/GenBank/DDBJ databases">
        <title>Direct Submission.</title>
        <authorList>
            <person name="Li K."/>
            <person name="Gao J."/>
        </authorList>
    </citation>
    <scope>NUCLEOTIDE SEQUENCE [LARGE SCALE GENOMIC DNA]</scope>
    <source>
        <strain evidence="5">MG62</strain>
    </source>
</reference>
<sequence>MRPRPPVKGRGIVSGTGLIVMCLAATLAALVFSLWPYDGRPETAPGALSAQTLRTSYGPLSALDQEFLVKIRRAGLWEPAAGRQAGTKGTTPAVRAAGRSLVEGHRFLDERVRGAAAQLSFTLPDAADDQQKQWLATLDEARGEEYDRRFATALRLAQGQVFPVVAQVRASTRNSLVRDLADDATTTVLGHIKTLEATGDVDFDAVARDMATGGTPSTPAPTSVPSRTLPPPAFRPPPER</sequence>
<gene>
    <name evidence="4" type="ORF">KJK29_07430</name>
</gene>
<feature type="domain" description="DUF4142" evidence="3">
    <location>
        <begin position="64"/>
        <end position="196"/>
    </location>
</feature>
<protein>
    <submittedName>
        <fullName evidence="4">DUF4142 domain-containing protein</fullName>
    </submittedName>
</protein>
<evidence type="ECO:0000313" key="4">
    <source>
        <dbReference type="EMBL" id="QWB22422.1"/>
    </source>
</evidence>
<keyword evidence="2" id="KW-0812">Transmembrane</keyword>
<feature type="region of interest" description="Disordered" evidence="1">
    <location>
        <begin position="207"/>
        <end position="240"/>
    </location>
</feature>
<dbReference type="PANTHER" id="PTHR38593">
    <property type="entry name" value="BLR2558 PROTEIN"/>
    <property type="match status" value="1"/>
</dbReference>
<dbReference type="Pfam" id="PF13628">
    <property type="entry name" value="DUF4142"/>
    <property type="match status" value="1"/>
</dbReference>